<dbReference type="InterPro" id="IPR001570">
    <property type="entry name" value="Peptidase_M4_C_domain"/>
</dbReference>
<dbReference type="Pfam" id="PF07504">
    <property type="entry name" value="FTP"/>
    <property type="match status" value="1"/>
</dbReference>
<feature type="chain" id="PRO_5023159417" description="Neutral metalloproteinase" evidence="10">
    <location>
        <begin position="20"/>
        <end position="595"/>
    </location>
</feature>
<feature type="domain" description="Peptidase M4" evidence="11">
    <location>
        <begin position="194"/>
        <end position="329"/>
    </location>
</feature>
<evidence type="ECO:0000256" key="8">
    <source>
        <dbReference type="ARBA" id="ARBA00023145"/>
    </source>
</evidence>
<comment type="subcellular location">
    <subcellularLocation>
        <location evidence="10">Secreted</location>
    </subcellularLocation>
</comment>
<evidence type="ECO:0000259" key="13">
    <source>
        <dbReference type="Pfam" id="PF04151"/>
    </source>
</evidence>
<evidence type="ECO:0000256" key="6">
    <source>
        <dbReference type="ARBA" id="ARBA00022833"/>
    </source>
</evidence>
<keyword evidence="6 10" id="KW-0862">Zinc</keyword>
<evidence type="ECO:0000313" key="15">
    <source>
        <dbReference type="EMBL" id="BAA95457.1"/>
    </source>
</evidence>
<keyword evidence="2 10" id="KW-0645">Protease</keyword>
<proteinExistence type="inferred from homology"/>
<dbReference type="GO" id="GO:0046872">
    <property type="term" value="F:metal ion binding"/>
    <property type="evidence" value="ECO:0007669"/>
    <property type="project" value="UniProtKB-UniRule"/>
</dbReference>
<organism evidence="15">
    <name type="scientific">Aeromonas caviae</name>
    <name type="common">Aeromonas punctata</name>
    <dbReference type="NCBI Taxonomy" id="648"/>
    <lineage>
        <taxon>Bacteria</taxon>
        <taxon>Pseudomonadati</taxon>
        <taxon>Pseudomonadota</taxon>
        <taxon>Gammaproteobacteria</taxon>
        <taxon>Aeromonadales</taxon>
        <taxon>Aeromonadaceae</taxon>
        <taxon>Aeromonas</taxon>
    </lineage>
</organism>
<dbReference type="GO" id="GO:0005576">
    <property type="term" value="C:extracellular region"/>
    <property type="evidence" value="ECO:0007669"/>
    <property type="project" value="UniProtKB-SubCell"/>
</dbReference>
<dbReference type="AlphaFoldDB" id="Q9LCJ5"/>
<dbReference type="SUPFAM" id="SSF55486">
    <property type="entry name" value="Metalloproteases ('zincins'), catalytic domain"/>
    <property type="match status" value="1"/>
</dbReference>
<feature type="domain" description="Peptidase C-terminal archaeal/bacterial" evidence="13">
    <location>
        <begin position="510"/>
        <end position="559"/>
    </location>
</feature>
<dbReference type="Gene3D" id="3.10.450.40">
    <property type="match status" value="1"/>
</dbReference>
<dbReference type="Gene3D" id="3.10.170.10">
    <property type="match status" value="1"/>
</dbReference>
<dbReference type="Gene3D" id="3.10.450.490">
    <property type="match status" value="1"/>
</dbReference>
<dbReference type="InterPro" id="IPR007280">
    <property type="entry name" value="Peptidase_C_arc/bac"/>
</dbReference>
<evidence type="ECO:0000256" key="3">
    <source>
        <dbReference type="ARBA" id="ARBA00022723"/>
    </source>
</evidence>
<dbReference type="EC" id="3.4.24.-" evidence="10"/>
<keyword evidence="8" id="KW-0865">Zymogen</keyword>
<reference evidence="15" key="1">
    <citation type="journal article" date="2000" name="Microbiol. Immunol.">
        <title>Cloning, sequencing and expression of the gene encoding the extracellular metalloprotease of Aeromonas caviae.</title>
        <authorList>
            <person name="Kawakami K."/>
            <person name="Toma C."/>
            <person name="Honma Y."/>
        </authorList>
    </citation>
    <scope>NUCLEOTIDE SEQUENCE</scope>
    <source>
        <strain evidence="15">Ae6</strain>
    </source>
</reference>
<evidence type="ECO:0000259" key="11">
    <source>
        <dbReference type="Pfam" id="PF01447"/>
    </source>
</evidence>
<dbReference type="Gene3D" id="2.60.120.380">
    <property type="match status" value="1"/>
</dbReference>
<comment type="cofactor">
    <cofactor evidence="10">
        <name>Zn(2+)</name>
        <dbReference type="ChEBI" id="CHEBI:29105"/>
    </cofactor>
</comment>
<keyword evidence="5 10" id="KW-0378">Hydrolase</keyword>
<dbReference type="GO" id="GO:0006508">
    <property type="term" value="P:proteolysis"/>
    <property type="evidence" value="ECO:0007669"/>
    <property type="project" value="UniProtKB-KW"/>
</dbReference>
<dbReference type="CDD" id="cd09597">
    <property type="entry name" value="M4_TLP"/>
    <property type="match status" value="1"/>
</dbReference>
<dbReference type="InterPro" id="IPR027268">
    <property type="entry name" value="Peptidase_M4/M1_CTD_sf"/>
</dbReference>
<evidence type="ECO:0000256" key="4">
    <source>
        <dbReference type="ARBA" id="ARBA00022729"/>
    </source>
</evidence>
<keyword evidence="3" id="KW-0479">Metal-binding</keyword>
<dbReference type="PRINTS" id="PR00730">
    <property type="entry name" value="THERMOLYSIN"/>
</dbReference>
<dbReference type="InterPro" id="IPR011096">
    <property type="entry name" value="FTP_domain"/>
</dbReference>
<feature type="domain" description="Peptidase M4 C-terminal" evidence="12">
    <location>
        <begin position="332"/>
        <end position="476"/>
    </location>
</feature>
<evidence type="ECO:0000259" key="12">
    <source>
        <dbReference type="Pfam" id="PF02868"/>
    </source>
</evidence>
<keyword evidence="10" id="KW-0964">Secreted</keyword>
<evidence type="ECO:0000256" key="1">
    <source>
        <dbReference type="ARBA" id="ARBA00009388"/>
    </source>
</evidence>
<feature type="signal peptide" evidence="10">
    <location>
        <begin position="1"/>
        <end position="19"/>
    </location>
</feature>
<protein>
    <recommendedName>
        <fullName evidence="10">Neutral metalloproteinase</fullName>
        <ecNumber evidence="10">3.4.24.-</ecNumber>
    </recommendedName>
</protein>
<dbReference type="Gene3D" id="1.10.390.10">
    <property type="entry name" value="Neutral Protease Domain 2"/>
    <property type="match status" value="1"/>
</dbReference>
<accession>Q9LCJ5</accession>
<dbReference type="PANTHER" id="PTHR33794:SF1">
    <property type="entry name" value="BACILLOLYSIN"/>
    <property type="match status" value="1"/>
</dbReference>
<evidence type="ECO:0000256" key="2">
    <source>
        <dbReference type="ARBA" id="ARBA00022670"/>
    </source>
</evidence>
<dbReference type="InterPro" id="IPR023612">
    <property type="entry name" value="Peptidase_M4"/>
</dbReference>
<dbReference type="GO" id="GO:0004222">
    <property type="term" value="F:metalloendopeptidase activity"/>
    <property type="evidence" value="ECO:0007669"/>
    <property type="project" value="UniProtKB-UniRule"/>
</dbReference>
<comment type="function">
    <text evidence="10">Extracellular zinc metalloprotease.</text>
</comment>
<dbReference type="Pfam" id="PF04151">
    <property type="entry name" value="PPC"/>
    <property type="match status" value="1"/>
</dbReference>
<evidence type="ECO:0000256" key="7">
    <source>
        <dbReference type="ARBA" id="ARBA00023049"/>
    </source>
</evidence>
<comment type="similarity">
    <text evidence="1 10">Belongs to the peptidase M4 family.</text>
</comment>
<dbReference type="InterPro" id="IPR050728">
    <property type="entry name" value="Zinc_Metalloprotease_M4"/>
</dbReference>
<dbReference type="Pfam" id="PF01447">
    <property type="entry name" value="Peptidase_M4"/>
    <property type="match status" value="1"/>
</dbReference>
<feature type="domain" description="FTP" evidence="14">
    <location>
        <begin position="49"/>
        <end position="97"/>
    </location>
</feature>
<dbReference type="InterPro" id="IPR013856">
    <property type="entry name" value="Peptidase_M4_domain"/>
</dbReference>
<dbReference type="PANTHER" id="PTHR33794">
    <property type="entry name" value="BACILLOLYSIN"/>
    <property type="match status" value="1"/>
</dbReference>
<dbReference type="Pfam" id="PF02868">
    <property type="entry name" value="Peptidase_M4_C"/>
    <property type="match status" value="1"/>
</dbReference>
<feature type="active site" description="Proton donor" evidence="9">
    <location>
        <position position="404"/>
    </location>
</feature>
<keyword evidence="7 10" id="KW-0482">Metalloprotease</keyword>
<dbReference type="MEROPS" id="M04.016"/>
<evidence type="ECO:0000256" key="9">
    <source>
        <dbReference type="PIRSR" id="PIRSR623612-1"/>
    </source>
</evidence>
<name>Q9LCJ5_AERCA</name>
<evidence type="ECO:0000256" key="5">
    <source>
        <dbReference type="ARBA" id="ARBA00022801"/>
    </source>
</evidence>
<evidence type="ECO:0000256" key="10">
    <source>
        <dbReference type="RuleBase" id="RU366073"/>
    </source>
</evidence>
<dbReference type="EMBL" id="AB022174">
    <property type="protein sequence ID" value="BAA95457.1"/>
    <property type="molecule type" value="Genomic_DNA"/>
</dbReference>
<sequence length="595" mass="63527">MNKVYLAVVLACWGSAALAAEQVDVHQVAGIQGAPSGAAGVSALAGDGEFRQVRAVKLPNGQQRVRYEQTWHGIPVWGQVLVAEQSLGGQISQVSGQILRQIDADLASPTAALSPADAASKARAGAKGSNERVKLFVMQDDAGQAKLVYLVSWLAASEEPSRPFVMIDAQTGNELKRWEGINHKDATGPGGNIKTGKYFYGSDFGPLQVDDNCRMTSANVDTLNMNHATTGGTIHQFTCPENTVKEINGAYSPLNDAHYFGNVVFDMYRNWYNTAPLTFKLKMRVHYSRNYENAFWDGSQMTFGDGATTFYPLVSLDVAAHEVSHGFTEQNSGLVYSGQSGGINEAFSDMAGEAAENYMKGSNDWLVGAQIFKGNGSLRYFEDPTRDGSSIGHASDYYDGIDVHHSSGVYNRAFYLLANTSGWNTRKAFEVFVLANRLYWGANTTFDQGACGVTKAATDLGYSVTDVAAAFTTVGVNATCGGTTPPTGSVLQNGVPVTGLSAAKGGKLNFTIDVPAGKSQLVIASSGGTGDADLYVKFGSVPTSSSYDCRPYKSGNAEDLHPELAQGGDLERAAERLQRLLRGDPQGQLLIISGR</sequence>
<evidence type="ECO:0000259" key="14">
    <source>
        <dbReference type="Pfam" id="PF07504"/>
    </source>
</evidence>
<feature type="active site" evidence="9">
    <location>
        <position position="322"/>
    </location>
</feature>
<keyword evidence="4 10" id="KW-0732">Signal</keyword>